<dbReference type="FunFam" id="1.20.5.170:FF:000058">
    <property type="entry name" value="Intermediate filament protein B"/>
    <property type="match status" value="1"/>
</dbReference>
<dbReference type="PROSITE" id="PS51842">
    <property type="entry name" value="IF_ROD_2"/>
    <property type="match status" value="1"/>
</dbReference>
<dbReference type="InterPro" id="IPR039008">
    <property type="entry name" value="IF_rod_dom"/>
</dbReference>
<dbReference type="FunFam" id="1.20.5.500:FF:000001">
    <property type="entry name" value="Type II keratin 23"/>
    <property type="match status" value="1"/>
</dbReference>
<dbReference type="GO" id="GO:0007097">
    <property type="term" value="P:nuclear migration"/>
    <property type="evidence" value="ECO:0007669"/>
    <property type="project" value="TreeGrafter"/>
</dbReference>
<name>A0A3P7E4Y7_WUCBA</name>
<dbReference type="Proteomes" id="UP000270924">
    <property type="component" value="Unassembled WGS sequence"/>
</dbReference>
<dbReference type="PANTHER" id="PTHR45721">
    <property type="entry name" value="LAMIN DM0-RELATED"/>
    <property type="match status" value="1"/>
</dbReference>
<keyword evidence="1" id="KW-0403">Intermediate filament</keyword>
<sequence>MDQETLNRIDFQNQVQTLLEEIDFMRRVHDQEINELQAMAARDTTPENREYFKNELSSAIRDIRAEYDQICNMNRTDMESWYKLKVQEIQTQSTRQNLEQGYAKEEVKRLRVQLSELRGKLADLEGRNSLLEKQMQELNYQLEDDQRSYEAALNDRDAQIRKMREECQALMMELQMLLDTKQVCQ</sequence>
<dbReference type="AlphaFoldDB" id="A0A3P7E4Y7"/>
<organism evidence="5 6">
    <name type="scientific">Wuchereria bancrofti</name>
    <dbReference type="NCBI Taxonomy" id="6293"/>
    <lineage>
        <taxon>Eukaryota</taxon>
        <taxon>Metazoa</taxon>
        <taxon>Ecdysozoa</taxon>
        <taxon>Nematoda</taxon>
        <taxon>Chromadorea</taxon>
        <taxon>Rhabditida</taxon>
        <taxon>Spirurina</taxon>
        <taxon>Spiruromorpha</taxon>
        <taxon>Filarioidea</taxon>
        <taxon>Onchocercidae</taxon>
        <taxon>Wuchereria</taxon>
    </lineage>
</organism>
<dbReference type="GO" id="GO:0051664">
    <property type="term" value="P:nuclear pore localization"/>
    <property type="evidence" value="ECO:0007669"/>
    <property type="project" value="TreeGrafter"/>
</dbReference>
<dbReference type="GO" id="GO:0031507">
    <property type="term" value="P:heterochromatin formation"/>
    <property type="evidence" value="ECO:0007669"/>
    <property type="project" value="TreeGrafter"/>
</dbReference>
<proteinExistence type="predicted"/>
<evidence type="ECO:0000256" key="2">
    <source>
        <dbReference type="ARBA" id="ARBA00023054"/>
    </source>
</evidence>
<dbReference type="Gene3D" id="1.20.5.170">
    <property type="match status" value="1"/>
</dbReference>
<dbReference type="GO" id="GO:0005882">
    <property type="term" value="C:intermediate filament"/>
    <property type="evidence" value="ECO:0007669"/>
    <property type="project" value="UniProtKB-KW"/>
</dbReference>
<protein>
    <recommendedName>
        <fullName evidence="4">IF rod domain-containing protein</fullName>
    </recommendedName>
</protein>
<keyword evidence="6" id="KW-1185">Reference proteome</keyword>
<dbReference type="Pfam" id="PF00038">
    <property type="entry name" value="Filament"/>
    <property type="match status" value="1"/>
</dbReference>
<dbReference type="GO" id="GO:0006998">
    <property type="term" value="P:nuclear envelope organization"/>
    <property type="evidence" value="ECO:0007669"/>
    <property type="project" value="TreeGrafter"/>
</dbReference>
<dbReference type="OrthoDB" id="2441647at2759"/>
<dbReference type="SUPFAM" id="SSF64593">
    <property type="entry name" value="Intermediate filament protein, coiled coil region"/>
    <property type="match status" value="1"/>
</dbReference>
<evidence type="ECO:0000256" key="3">
    <source>
        <dbReference type="SAM" id="Coils"/>
    </source>
</evidence>
<dbReference type="InParanoid" id="A0A3P7E4Y7"/>
<feature type="coiled-coil region" evidence="3">
    <location>
        <begin position="107"/>
        <end position="180"/>
    </location>
</feature>
<evidence type="ECO:0000259" key="4">
    <source>
        <dbReference type="PROSITE" id="PS51842"/>
    </source>
</evidence>
<feature type="domain" description="IF rod" evidence="4">
    <location>
        <begin position="1"/>
        <end position="185"/>
    </location>
</feature>
<evidence type="ECO:0000313" key="5">
    <source>
        <dbReference type="EMBL" id="VDM16573.1"/>
    </source>
</evidence>
<keyword evidence="2 3" id="KW-0175">Coiled coil</keyword>
<reference evidence="5 6" key="1">
    <citation type="submission" date="2018-11" db="EMBL/GenBank/DDBJ databases">
        <authorList>
            <consortium name="Pathogen Informatics"/>
        </authorList>
    </citation>
    <scope>NUCLEOTIDE SEQUENCE [LARGE SCALE GENOMIC DNA]</scope>
</reference>
<evidence type="ECO:0000313" key="6">
    <source>
        <dbReference type="Proteomes" id="UP000270924"/>
    </source>
</evidence>
<dbReference type="GO" id="GO:0090435">
    <property type="term" value="P:protein localization to nuclear envelope"/>
    <property type="evidence" value="ECO:0007669"/>
    <property type="project" value="TreeGrafter"/>
</dbReference>
<accession>A0A3P7E4Y7</accession>
<dbReference type="EMBL" id="UYWW01009314">
    <property type="protein sequence ID" value="VDM16573.1"/>
    <property type="molecule type" value="Genomic_DNA"/>
</dbReference>
<evidence type="ECO:0000256" key="1">
    <source>
        <dbReference type="ARBA" id="ARBA00022754"/>
    </source>
</evidence>
<dbReference type="GO" id="GO:0005652">
    <property type="term" value="C:nuclear lamina"/>
    <property type="evidence" value="ECO:0007669"/>
    <property type="project" value="TreeGrafter"/>
</dbReference>
<dbReference type="PANTHER" id="PTHR45721:SF12">
    <property type="entry name" value="INTERMEDIATE FILAMENT PROTEIN IFA-1"/>
    <property type="match status" value="1"/>
</dbReference>
<dbReference type="GO" id="GO:0005200">
    <property type="term" value="F:structural constituent of cytoskeleton"/>
    <property type="evidence" value="ECO:0007669"/>
    <property type="project" value="TreeGrafter"/>
</dbReference>
<gene>
    <name evidence="5" type="ORF">WBA_LOCUS9442</name>
</gene>
<dbReference type="Gene3D" id="1.20.5.1160">
    <property type="entry name" value="Vasodilator-stimulated phosphoprotein"/>
    <property type="match status" value="1"/>
</dbReference>
<dbReference type="Gene3D" id="1.20.5.500">
    <property type="entry name" value="Single helix bin"/>
    <property type="match status" value="1"/>
</dbReference>